<reference evidence="5" key="1">
    <citation type="journal article" date="2019" name="Int. J. Syst. Evol. Microbiol.">
        <title>The Global Catalogue of Microorganisms (GCM) 10K type strain sequencing project: providing services to taxonomists for standard genome sequencing and annotation.</title>
        <authorList>
            <consortium name="The Broad Institute Genomics Platform"/>
            <consortium name="The Broad Institute Genome Sequencing Center for Infectious Disease"/>
            <person name="Wu L."/>
            <person name="Ma J."/>
        </authorList>
    </citation>
    <scope>NUCLEOTIDE SEQUENCE [LARGE SCALE GENOMIC DNA]</scope>
    <source>
        <strain evidence="5">CGMCC 1.16275</strain>
    </source>
</reference>
<comment type="subcellular location">
    <subcellularLocation>
        <location evidence="2">Cytoplasm</location>
    </subcellularLocation>
</comment>
<dbReference type="NCBIfam" id="TIGR00082">
    <property type="entry name" value="rbfA"/>
    <property type="match status" value="1"/>
</dbReference>
<dbReference type="InterPro" id="IPR000238">
    <property type="entry name" value="RbfA"/>
</dbReference>
<dbReference type="Pfam" id="PF02033">
    <property type="entry name" value="RBFA"/>
    <property type="match status" value="1"/>
</dbReference>
<dbReference type="InterPro" id="IPR023799">
    <property type="entry name" value="RbfA_dom_sf"/>
</dbReference>
<name>A0ABW2KZT1_9PROT</name>
<organism evidence="4 5">
    <name type="scientific">Rhodocista pekingensis</name>
    <dbReference type="NCBI Taxonomy" id="201185"/>
    <lineage>
        <taxon>Bacteria</taxon>
        <taxon>Pseudomonadati</taxon>
        <taxon>Pseudomonadota</taxon>
        <taxon>Alphaproteobacteria</taxon>
        <taxon>Rhodospirillales</taxon>
        <taxon>Azospirillaceae</taxon>
        <taxon>Rhodocista</taxon>
    </lineage>
</organism>
<evidence type="ECO:0000313" key="4">
    <source>
        <dbReference type="EMBL" id="MFC7334898.1"/>
    </source>
</evidence>
<comment type="similarity">
    <text evidence="2">Belongs to the RbfA family.</text>
</comment>
<feature type="compositionally biased region" description="Acidic residues" evidence="3">
    <location>
        <begin position="148"/>
        <end position="159"/>
    </location>
</feature>
<feature type="region of interest" description="Disordered" evidence="3">
    <location>
        <begin position="134"/>
        <end position="179"/>
    </location>
</feature>
<keyword evidence="5" id="KW-1185">Reference proteome</keyword>
<sequence length="179" mass="19353">MSRGRGSTKPGHTGPSQRQLRVGEEIRHALADILRRGDFRDPGLQDVNVTVTEVRVSPDLKNATAFVMPLGGGHPEVIAALNHAAPFFRAQIAHAVRLQHAPRIGFQEDTSFAYADRIDRLLHDPAVARDITRDLDAEGVPLERGGAENDEDGGEADGDLDARDVPDLDGGDREGRRGA</sequence>
<dbReference type="SUPFAM" id="SSF89919">
    <property type="entry name" value="Ribosome-binding factor A, RbfA"/>
    <property type="match status" value="1"/>
</dbReference>
<dbReference type="NCBIfam" id="NF001802">
    <property type="entry name" value="PRK00521.2-5"/>
    <property type="match status" value="1"/>
</dbReference>
<protein>
    <recommendedName>
        <fullName evidence="2">Ribosome-binding factor A</fullName>
    </recommendedName>
</protein>
<feature type="compositionally biased region" description="Basic and acidic residues" evidence="3">
    <location>
        <begin position="160"/>
        <end position="179"/>
    </location>
</feature>
<evidence type="ECO:0000256" key="1">
    <source>
        <dbReference type="ARBA" id="ARBA00022517"/>
    </source>
</evidence>
<dbReference type="HAMAP" id="MF_00003">
    <property type="entry name" value="RbfA"/>
    <property type="match status" value="1"/>
</dbReference>
<comment type="function">
    <text evidence="2">One of several proteins that assist in the late maturation steps of the functional core of the 30S ribosomal subunit. Associates with free 30S ribosomal subunits (but not with 30S subunits that are part of 70S ribosomes or polysomes). Required for efficient processing of 16S rRNA. May interact with the 5'-terminal helix region of 16S rRNA.</text>
</comment>
<dbReference type="PANTHER" id="PTHR33515:SF1">
    <property type="entry name" value="RIBOSOME-BINDING FACTOR A, CHLOROPLASTIC-RELATED"/>
    <property type="match status" value="1"/>
</dbReference>
<comment type="caution">
    <text evidence="4">The sequence shown here is derived from an EMBL/GenBank/DDBJ whole genome shotgun (WGS) entry which is preliminary data.</text>
</comment>
<dbReference type="PANTHER" id="PTHR33515">
    <property type="entry name" value="RIBOSOME-BINDING FACTOR A, CHLOROPLASTIC-RELATED"/>
    <property type="match status" value="1"/>
</dbReference>
<accession>A0ABW2KZT1</accession>
<evidence type="ECO:0000256" key="3">
    <source>
        <dbReference type="SAM" id="MobiDB-lite"/>
    </source>
</evidence>
<feature type="region of interest" description="Disordered" evidence="3">
    <location>
        <begin position="1"/>
        <end position="21"/>
    </location>
</feature>
<dbReference type="EMBL" id="JBHTCM010000022">
    <property type="protein sequence ID" value="MFC7334898.1"/>
    <property type="molecule type" value="Genomic_DNA"/>
</dbReference>
<dbReference type="RefSeq" id="WP_377360439.1">
    <property type="nucleotide sequence ID" value="NZ_JBHTCM010000022.1"/>
</dbReference>
<dbReference type="InterPro" id="IPR015946">
    <property type="entry name" value="KH_dom-like_a/b"/>
</dbReference>
<evidence type="ECO:0000313" key="5">
    <source>
        <dbReference type="Proteomes" id="UP001596456"/>
    </source>
</evidence>
<gene>
    <name evidence="2 4" type="primary">rbfA</name>
    <name evidence="4" type="ORF">ACFQPS_17165</name>
</gene>
<evidence type="ECO:0000256" key="2">
    <source>
        <dbReference type="HAMAP-Rule" id="MF_00003"/>
    </source>
</evidence>
<proteinExistence type="inferred from homology"/>
<keyword evidence="1 2" id="KW-0690">Ribosome biogenesis</keyword>
<comment type="subunit">
    <text evidence="2">Monomer. Binds 30S ribosomal subunits, but not 50S ribosomal subunits or 70S ribosomes.</text>
</comment>
<keyword evidence="2" id="KW-0963">Cytoplasm</keyword>
<dbReference type="Gene3D" id="3.30.300.20">
    <property type="match status" value="1"/>
</dbReference>
<dbReference type="Proteomes" id="UP001596456">
    <property type="component" value="Unassembled WGS sequence"/>
</dbReference>